<sequence length="262" mass="28876">MGIVFIRTWSMSLVVSFLILFSSSISQVIADEDEIISRTSNVHSVYSPMSDQHDGSLESPAAGPTPSDWAGHANPYSRNKKYEQQYYDPSAYHHHSQHSRPQKKEYGYYPAPPPSKKPGKGSKDKDHLLEFFAHFFDKKKELEDEIWDLIFHKGVGGGGGDEDYKGQYGEPPSGYHQTGVHKKPESKEKIFLKIKLLAIASTVLLIVLGGGILLAPLAIGKGRSEFLRALNPAGGGGAPTEMAHLAANVLQAIQSYQQRQTI</sequence>
<reference evidence="4 5" key="1">
    <citation type="journal article" date="2011" name="Science">
        <title>The ecoresponsive genome of Daphnia pulex.</title>
        <authorList>
            <person name="Colbourne J.K."/>
            <person name="Pfrender M.E."/>
            <person name="Gilbert D."/>
            <person name="Thomas W.K."/>
            <person name="Tucker A."/>
            <person name="Oakley T.H."/>
            <person name="Tokishita S."/>
            <person name="Aerts A."/>
            <person name="Arnold G.J."/>
            <person name="Basu M.K."/>
            <person name="Bauer D.J."/>
            <person name="Caceres C.E."/>
            <person name="Carmel L."/>
            <person name="Casola C."/>
            <person name="Choi J.H."/>
            <person name="Detter J.C."/>
            <person name="Dong Q."/>
            <person name="Dusheyko S."/>
            <person name="Eads B.D."/>
            <person name="Frohlich T."/>
            <person name="Geiler-Samerotte K.A."/>
            <person name="Gerlach D."/>
            <person name="Hatcher P."/>
            <person name="Jogdeo S."/>
            <person name="Krijgsveld J."/>
            <person name="Kriventseva E.V."/>
            <person name="Kultz D."/>
            <person name="Laforsch C."/>
            <person name="Lindquist E."/>
            <person name="Lopez J."/>
            <person name="Manak J.R."/>
            <person name="Muller J."/>
            <person name="Pangilinan J."/>
            <person name="Patwardhan R.P."/>
            <person name="Pitluck S."/>
            <person name="Pritham E.J."/>
            <person name="Rechtsteiner A."/>
            <person name="Rho M."/>
            <person name="Rogozin I.B."/>
            <person name="Sakarya O."/>
            <person name="Salamov A."/>
            <person name="Schaack S."/>
            <person name="Shapiro H."/>
            <person name="Shiga Y."/>
            <person name="Skalitzky C."/>
            <person name="Smith Z."/>
            <person name="Souvorov A."/>
            <person name="Sung W."/>
            <person name="Tang Z."/>
            <person name="Tsuchiya D."/>
            <person name="Tu H."/>
            <person name="Vos H."/>
            <person name="Wang M."/>
            <person name="Wolf Y.I."/>
            <person name="Yamagata H."/>
            <person name="Yamada T."/>
            <person name="Ye Y."/>
            <person name="Shaw J.R."/>
            <person name="Andrews J."/>
            <person name="Crease T.J."/>
            <person name="Tang H."/>
            <person name="Lucas S.M."/>
            <person name="Robertson H.M."/>
            <person name="Bork P."/>
            <person name="Koonin E.V."/>
            <person name="Zdobnov E.M."/>
            <person name="Grigoriev I.V."/>
            <person name="Lynch M."/>
            <person name="Boore J.L."/>
        </authorList>
    </citation>
    <scope>NUCLEOTIDE SEQUENCE [LARGE SCALE GENOMIC DNA]</scope>
</reference>
<dbReference type="KEGG" id="dpx:DAPPUDRAFT_100364"/>
<protein>
    <recommendedName>
        <fullName evidence="6">Transmembrane protein</fullName>
    </recommendedName>
</protein>
<evidence type="ECO:0000313" key="4">
    <source>
        <dbReference type="EMBL" id="EFX83685.1"/>
    </source>
</evidence>
<accession>E9GA62</accession>
<gene>
    <name evidence="4" type="ORF">DAPPUDRAFT_100364</name>
</gene>
<evidence type="ECO:0000256" key="3">
    <source>
        <dbReference type="SAM" id="SignalP"/>
    </source>
</evidence>
<evidence type="ECO:0000313" key="5">
    <source>
        <dbReference type="Proteomes" id="UP000000305"/>
    </source>
</evidence>
<evidence type="ECO:0008006" key="6">
    <source>
        <dbReference type="Google" id="ProtNLM"/>
    </source>
</evidence>
<keyword evidence="5" id="KW-1185">Reference proteome</keyword>
<evidence type="ECO:0000256" key="2">
    <source>
        <dbReference type="SAM" id="Phobius"/>
    </source>
</evidence>
<proteinExistence type="predicted"/>
<feature type="chain" id="PRO_5003241017" description="Transmembrane protein" evidence="3">
    <location>
        <begin position="31"/>
        <end position="262"/>
    </location>
</feature>
<organism evidence="4 5">
    <name type="scientific">Daphnia pulex</name>
    <name type="common">Water flea</name>
    <dbReference type="NCBI Taxonomy" id="6669"/>
    <lineage>
        <taxon>Eukaryota</taxon>
        <taxon>Metazoa</taxon>
        <taxon>Ecdysozoa</taxon>
        <taxon>Arthropoda</taxon>
        <taxon>Crustacea</taxon>
        <taxon>Branchiopoda</taxon>
        <taxon>Diplostraca</taxon>
        <taxon>Cladocera</taxon>
        <taxon>Anomopoda</taxon>
        <taxon>Daphniidae</taxon>
        <taxon>Daphnia</taxon>
    </lineage>
</organism>
<keyword evidence="2" id="KW-0812">Transmembrane</keyword>
<dbReference type="OrthoDB" id="6374947at2759"/>
<feature type="region of interest" description="Disordered" evidence="1">
    <location>
        <begin position="47"/>
        <end position="75"/>
    </location>
</feature>
<feature type="transmembrane region" description="Helical" evidence="2">
    <location>
        <begin position="196"/>
        <end position="219"/>
    </location>
</feature>
<keyword evidence="2" id="KW-1133">Transmembrane helix</keyword>
<dbReference type="EMBL" id="GL732536">
    <property type="protein sequence ID" value="EFX83685.1"/>
    <property type="molecule type" value="Genomic_DNA"/>
</dbReference>
<keyword evidence="3" id="KW-0732">Signal</keyword>
<feature type="region of interest" description="Disordered" evidence="1">
    <location>
        <begin position="90"/>
        <end position="123"/>
    </location>
</feature>
<dbReference type="AlphaFoldDB" id="E9GA62"/>
<dbReference type="Proteomes" id="UP000000305">
    <property type="component" value="Unassembled WGS sequence"/>
</dbReference>
<feature type="compositionally biased region" description="Basic residues" evidence="1">
    <location>
        <begin position="92"/>
        <end position="101"/>
    </location>
</feature>
<feature type="signal peptide" evidence="3">
    <location>
        <begin position="1"/>
        <end position="30"/>
    </location>
</feature>
<dbReference type="InParanoid" id="E9GA62"/>
<dbReference type="HOGENOM" id="CLU_1062680_0_0_1"/>
<name>E9GA62_DAPPU</name>
<evidence type="ECO:0000256" key="1">
    <source>
        <dbReference type="SAM" id="MobiDB-lite"/>
    </source>
</evidence>
<keyword evidence="2" id="KW-0472">Membrane</keyword>